<organism evidence="11 12">
    <name type="scientific">Dimargaris cristalligena</name>
    <dbReference type="NCBI Taxonomy" id="215637"/>
    <lineage>
        <taxon>Eukaryota</taxon>
        <taxon>Fungi</taxon>
        <taxon>Fungi incertae sedis</taxon>
        <taxon>Zoopagomycota</taxon>
        <taxon>Kickxellomycotina</taxon>
        <taxon>Dimargaritomycetes</taxon>
        <taxon>Dimargaritales</taxon>
        <taxon>Dimargaritaceae</taxon>
        <taxon>Dimargaris</taxon>
    </lineage>
</organism>
<evidence type="ECO:0000256" key="4">
    <source>
        <dbReference type="ARBA" id="ARBA00010780"/>
    </source>
</evidence>
<keyword evidence="10" id="KW-1003">Cell membrane</keyword>
<comment type="similarity">
    <text evidence="4 10">Belongs to the PRM1 family.</text>
</comment>
<evidence type="ECO:0000256" key="3">
    <source>
        <dbReference type="ARBA" id="ARBA00004196"/>
    </source>
</evidence>
<dbReference type="GO" id="GO:0005886">
    <property type="term" value="C:plasma membrane"/>
    <property type="evidence" value="ECO:0007669"/>
    <property type="project" value="UniProtKB-SubCell"/>
</dbReference>
<comment type="subcellular location">
    <subcellularLocation>
        <location evidence="3">Cell envelope</location>
    </subcellularLocation>
    <subcellularLocation>
        <location evidence="10">Cell membrane</location>
        <topology evidence="10">Multi-pass membrane protein</topology>
    </subcellularLocation>
    <subcellularLocation>
        <location evidence="2">Endomembrane system</location>
        <topology evidence="2">Multi-pass membrane protein</topology>
    </subcellularLocation>
</comment>
<keyword evidence="8 10" id="KW-0472">Membrane</keyword>
<keyword evidence="7 10" id="KW-1133">Transmembrane helix</keyword>
<dbReference type="AlphaFoldDB" id="A0A4P9ZU93"/>
<feature type="transmembrane region" description="Helical" evidence="10">
    <location>
        <begin position="122"/>
        <end position="143"/>
    </location>
</feature>
<feature type="transmembrane region" description="Helical" evidence="10">
    <location>
        <begin position="598"/>
        <end position="620"/>
    </location>
</feature>
<evidence type="ECO:0000256" key="5">
    <source>
        <dbReference type="ARBA" id="ARBA00022692"/>
    </source>
</evidence>
<gene>
    <name evidence="11" type="ORF">BJ085DRAFT_18259</name>
</gene>
<comment type="function">
    <text evidence="1 10">Involved in cell fusion during mating by stabilizing the plasma membrane fusion event.</text>
</comment>
<evidence type="ECO:0000256" key="10">
    <source>
        <dbReference type="RuleBase" id="RU366035"/>
    </source>
</evidence>
<evidence type="ECO:0000256" key="9">
    <source>
        <dbReference type="ARBA" id="ARBA00023180"/>
    </source>
</evidence>
<dbReference type="GO" id="GO:0032220">
    <property type="term" value="P:plasma membrane fusion involved in cytogamy"/>
    <property type="evidence" value="ECO:0007669"/>
    <property type="project" value="TreeGrafter"/>
</dbReference>
<sequence>MSINLGNGSPNFMYLDHPPEKSQAGPTGTIFSPYLGLNAKLSRAWATYLIIIILFYAVRLYLHSVEVDRFGQDTKDDFLRSCQSVERVGNTLLSLPQKAAEETNEIVNKAALAVVNRTADGLVLAVTLLEEIIVFLISAFRAFQLCVADLVIQGGLSLFKAGMADLQSSFNTAMNSTIKGIQSQVTDVVGWANKIVDGSNSLFDLVSGNSRTIPSISYPDTSSWTVQIPDQMNTDLDEATKKVPKLADVEAQLIDLLRKPFENLKSTIRSGFSRIKVNASLVGVPEAAQANFCDPQTGAALVDGLAQATRMIFLIGVGVLVGIAVALILLNMARIRREHQQLMTFIRRQSVHEIQMQDIHTGIAQPWLYSLNERVHKRYSNVEKAHLVRWWMQYVYHIPSLACLASGILGLLVIANQIRSINQLREKYTPEAAHSLNTFRSHVVGNMTQDLTRVSNDFAGGINRQLAAMEFTVNEDIFGPIKKGTGALNSSLDIIINDTRTVVGDIFNNTPFESAAMDFVNCAFIKKIQAIGKLFTYINDAANVTLPRVDPNALVVGVEPLNRTMEDFVDALVGHGGYTGGLIGKLIDKYIRMLQGEIPLLLVMIGVWFVIVLMGTVRVLGARLVWRKMWNSTA</sequence>
<dbReference type="STRING" id="215637.A0A4P9ZU93"/>
<protein>
    <recommendedName>
        <fullName evidence="10">Plasma membrane fusion protein PRM1</fullName>
    </recommendedName>
</protein>
<proteinExistence type="inferred from homology"/>
<keyword evidence="5 10" id="KW-0812">Transmembrane</keyword>
<evidence type="ECO:0000256" key="1">
    <source>
        <dbReference type="ARBA" id="ARBA00002512"/>
    </source>
</evidence>
<evidence type="ECO:0000256" key="8">
    <source>
        <dbReference type="ARBA" id="ARBA00023136"/>
    </source>
</evidence>
<evidence type="ECO:0000256" key="6">
    <source>
        <dbReference type="ARBA" id="ARBA00022971"/>
    </source>
</evidence>
<keyword evidence="12" id="KW-1185">Reference proteome</keyword>
<dbReference type="GO" id="GO:0012505">
    <property type="term" value="C:endomembrane system"/>
    <property type="evidence" value="ECO:0007669"/>
    <property type="project" value="UniProtKB-SubCell"/>
</dbReference>
<feature type="transmembrane region" description="Helical" evidence="10">
    <location>
        <begin position="394"/>
        <end position="415"/>
    </location>
</feature>
<accession>A0A4P9ZU93</accession>
<evidence type="ECO:0000256" key="2">
    <source>
        <dbReference type="ARBA" id="ARBA00004127"/>
    </source>
</evidence>
<name>A0A4P9ZU93_9FUNG</name>
<evidence type="ECO:0000313" key="11">
    <source>
        <dbReference type="EMBL" id="RKP36808.1"/>
    </source>
</evidence>
<dbReference type="InterPro" id="IPR026777">
    <property type="entry name" value="PRM1"/>
</dbReference>
<dbReference type="PANTHER" id="PTHR31030">
    <property type="entry name" value="PLASMA MEMBRANE FUSION PROTEIN PRM1"/>
    <property type="match status" value="1"/>
</dbReference>
<dbReference type="GO" id="GO:0043332">
    <property type="term" value="C:mating projection tip"/>
    <property type="evidence" value="ECO:0007669"/>
    <property type="project" value="UniProtKB-UniRule"/>
</dbReference>
<keyword evidence="9" id="KW-0325">Glycoprotein</keyword>
<dbReference type="EMBL" id="ML002591">
    <property type="protein sequence ID" value="RKP36808.1"/>
    <property type="molecule type" value="Genomic_DNA"/>
</dbReference>
<feature type="transmembrane region" description="Helical" evidence="10">
    <location>
        <begin position="311"/>
        <end position="333"/>
    </location>
</feature>
<reference evidence="12" key="1">
    <citation type="journal article" date="2018" name="Nat. Microbiol.">
        <title>Leveraging single-cell genomics to expand the fungal tree of life.</title>
        <authorList>
            <person name="Ahrendt S.R."/>
            <person name="Quandt C.A."/>
            <person name="Ciobanu D."/>
            <person name="Clum A."/>
            <person name="Salamov A."/>
            <person name="Andreopoulos B."/>
            <person name="Cheng J.F."/>
            <person name="Woyke T."/>
            <person name="Pelin A."/>
            <person name="Henrissat B."/>
            <person name="Reynolds N.K."/>
            <person name="Benny G.L."/>
            <person name="Smith M.E."/>
            <person name="James T.Y."/>
            <person name="Grigoriev I.V."/>
        </authorList>
    </citation>
    <scope>NUCLEOTIDE SEQUENCE [LARGE SCALE GENOMIC DNA]</scope>
    <source>
        <strain evidence="12">RSA 468</strain>
    </source>
</reference>
<dbReference type="Proteomes" id="UP000268162">
    <property type="component" value="Unassembled WGS sequence"/>
</dbReference>
<dbReference type="PANTHER" id="PTHR31030:SF1">
    <property type="entry name" value="PLASMA MEMBRANE FUSION PROTEIN PRM1"/>
    <property type="match status" value="1"/>
</dbReference>
<feature type="transmembrane region" description="Helical" evidence="10">
    <location>
        <begin position="45"/>
        <end position="62"/>
    </location>
</feature>
<evidence type="ECO:0000256" key="7">
    <source>
        <dbReference type="ARBA" id="ARBA00022989"/>
    </source>
</evidence>
<keyword evidence="6 10" id="KW-0184">Conjugation</keyword>
<evidence type="ECO:0000313" key="12">
    <source>
        <dbReference type="Proteomes" id="UP000268162"/>
    </source>
</evidence>